<dbReference type="InterPro" id="IPR022742">
    <property type="entry name" value="Hydrolase_4"/>
</dbReference>
<dbReference type="STRING" id="1210090.GCA_001613185_04346"/>
<protein>
    <submittedName>
        <fullName evidence="2">Alpha-beta hydrolase superfamily lysophospholipase</fullName>
    </submittedName>
</protein>
<proteinExistence type="predicted"/>
<keyword evidence="3" id="KW-1185">Reference proteome</keyword>
<organism evidence="2 3">
    <name type="scientific">Nocardia puris</name>
    <dbReference type="NCBI Taxonomy" id="208602"/>
    <lineage>
        <taxon>Bacteria</taxon>
        <taxon>Bacillati</taxon>
        <taxon>Actinomycetota</taxon>
        <taxon>Actinomycetes</taxon>
        <taxon>Mycobacteriales</taxon>
        <taxon>Nocardiaceae</taxon>
        <taxon>Nocardia</taxon>
    </lineage>
</organism>
<evidence type="ECO:0000313" key="3">
    <source>
        <dbReference type="Proteomes" id="UP000252586"/>
    </source>
</evidence>
<dbReference type="PANTHER" id="PTHR11614">
    <property type="entry name" value="PHOSPHOLIPASE-RELATED"/>
    <property type="match status" value="1"/>
</dbReference>
<dbReference type="SUPFAM" id="SSF53474">
    <property type="entry name" value="alpha/beta-Hydrolases"/>
    <property type="match status" value="1"/>
</dbReference>
<reference evidence="2 3" key="1">
    <citation type="submission" date="2018-06" db="EMBL/GenBank/DDBJ databases">
        <title>Genomic Encyclopedia of Type Strains, Phase IV (KMG-IV): sequencing the most valuable type-strain genomes for metagenomic binning, comparative biology and taxonomic classification.</title>
        <authorList>
            <person name="Goeker M."/>
        </authorList>
    </citation>
    <scope>NUCLEOTIDE SEQUENCE [LARGE SCALE GENOMIC DNA]</scope>
    <source>
        <strain evidence="2 3">DSM 44599</strain>
    </source>
</reference>
<dbReference type="Pfam" id="PF12146">
    <property type="entry name" value="Hydrolase_4"/>
    <property type="match status" value="1"/>
</dbReference>
<dbReference type="InterPro" id="IPR051044">
    <property type="entry name" value="MAG_DAG_Lipase"/>
</dbReference>
<feature type="domain" description="Serine aminopeptidase S33" evidence="1">
    <location>
        <begin position="37"/>
        <end position="126"/>
    </location>
</feature>
<evidence type="ECO:0000259" key="1">
    <source>
        <dbReference type="Pfam" id="PF12146"/>
    </source>
</evidence>
<dbReference type="GO" id="GO:0016787">
    <property type="term" value="F:hydrolase activity"/>
    <property type="evidence" value="ECO:0007669"/>
    <property type="project" value="UniProtKB-KW"/>
</dbReference>
<keyword evidence="2" id="KW-0378">Hydrolase</keyword>
<accession>A0A366DTJ2</accession>
<dbReference type="Gene3D" id="3.40.50.1820">
    <property type="entry name" value="alpha/beta hydrolase"/>
    <property type="match status" value="2"/>
</dbReference>
<dbReference type="InterPro" id="IPR029058">
    <property type="entry name" value="AB_hydrolase_fold"/>
</dbReference>
<comment type="caution">
    <text evidence="2">The sequence shown here is derived from an EMBL/GenBank/DDBJ whole genome shotgun (WGS) entry which is preliminary data.</text>
</comment>
<dbReference type="EMBL" id="QNRE01000003">
    <property type="protein sequence ID" value="RBO92584.1"/>
    <property type="molecule type" value="Genomic_DNA"/>
</dbReference>
<sequence>MNSTESQKFWHYRYMFYFDGARGRMHYRRWPVDNAVATAALLPGLGQHSGHYHRFARSLGAAGIRLWALDTFGHGLSEGDPLHPGTLAELVADATAFLDRVRAEAAGPLVLMGHSLGAVTALGTLGAAVPDISAGTDLNTVEASYPLTPSVPHEALAGLVLSGVPRRALGGGRPDAPGTPLPSTLPILAVHGTDDRRAPVEAMREWAGRHPWARWHEYADTGHDVLHEPRYAEVTADVVAWLLERAHSAAAASR</sequence>
<dbReference type="AlphaFoldDB" id="A0A366DTJ2"/>
<evidence type="ECO:0000313" key="2">
    <source>
        <dbReference type="EMBL" id="RBO92584.1"/>
    </source>
</evidence>
<dbReference type="Proteomes" id="UP000252586">
    <property type="component" value="Unassembled WGS sequence"/>
</dbReference>
<name>A0A366DTJ2_9NOCA</name>
<gene>
    <name evidence="2" type="ORF">DFR74_103228</name>
</gene>